<organism evidence="8">
    <name type="scientific">Hemiscorpius lepturus</name>
    <name type="common">Scorpion</name>
    <dbReference type="NCBI Taxonomy" id="520031"/>
    <lineage>
        <taxon>Eukaryota</taxon>
        <taxon>Metazoa</taxon>
        <taxon>Ecdysozoa</taxon>
        <taxon>Arthropoda</taxon>
        <taxon>Chelicerata</taxon>
        <taxon>Arachnida</taxon>
        <taxon>Scorpiones</taxon>
        <taxon>Iurida</taxon>
        <taxon>Scorpionoidea</taxon>
        <taxon>Hemiscorpiidae</taxon>
    </lineage>
</organism>
<evidence type="ECO:0000313" key="8">
    <source>
        <dbReference type="EMBL" id="API81382.1"/>
    </source>
</evidence>
<keyword evidence="2" id="KW-0964">Secreted</keyword>
<keyword evidence="3" id="KW-0677">Repeat</keyword>
<dbReference type="PROSITE" id="PS51162">
    <property type="entry name" value="THYROGLOBULIN_1_2"/>
    <property type="match status" value="2"/>
</dbReference>
<comment type="caution">
    <text evidence="5">Lacks conserved residue(s) required for the propagation of feature annotation.</text>
</comment>
<accession>A0A1L4BJA1</accession>
<dbReference type="InterPro" id="IPR036857">
    <property type="entry name" value="Thyroglobulin_1_sf"/>
</dbReference>
<name>A0A1L4BJA1_HEMLE</name>
<dbReference type="SMART" id="SM00211">
    <property type="entry name" value="TY"/>
    <property type="match status" value="2"/>
</dbReference>
<evidence type="ECO:0000256" key="6">
    <source>
        <dbReference type="SAM" id="SignalP"/>
    </source>
</evidence>
<dbReference type="InterPro" id="IPR000716">
    <property type="entry name" value="Thyroglobulin_1"/>
</dbReference>
<dbReference type="GO" id="GO:0005615">
    <property type="term" value="C:extracellular space"/>
    <property type="evidence" value="ECO:0007669"/>
    <property type="project" value="TreeGrafter"/>
</dbReference>
<dbReference type="PANTHER" id="PTHR12352">
    <property type="entry name" value="SECRETED MODULAR CALCIUM-BINDING PROTEIN"/>
    <property type="match status" value="1"/>
</dbReference>
<dbReference type="PANTHER" id="PTHR12352:SF3">
    <property type="entry name" value="NIDOGEN-2"/>
    <property type="match status" value="1"/>
</dbReference>
<sequence length="151" mass="16815">MKLVTRSIVCLFFVALVMADGDDDSEEDPNLTSCQRARKRSLKNKADMKIIFECDEDGNYNALQCFHNSKFCVCYSADGEPISSMSSKIKYCECRREAEIAESKGPGAYVPSCAEDGSYKKKQCHASRGVCWCVDKFGKKTTEETSDPLAC</sequence>
<evidence type="ECO:0000256" key="3">
    <source>
        <dbReference type="ARBA" id="ARBA00022737"/>
    </source>
</evidence>
<feature type="domain" description="Thyroglobulin type-1" evidence="7">
    <location>
        <begin position="31"/>
        <end position="88"/>
    </location>
</feature>
<dbReference type="EMBL" id="KX932449">
    <property type="protein sequence ID" value="API81382.1"/>
    <property type="molecule type" value="mRNA"/>
</dbReference>
<feature type="signal peptide" evidence="6">
    <location>
        <begin position="1"/>
        <end position="19"/>
    </location>
</feature>
<keyword evidence="4 5" id="KW-1015">Disulfide bond</keyword>
<comment type="subcellular location">
    <subcellularLocation>
        <location evidence="1">Secreted</location>
    </subcellularLocation>
</comment>
<feature type="chain" id="PRO_5012905284" evidence="6">
    <location>
        <begin position="20"/>
        <end position="151"/>
    </location>
</feature>
<evidence type="ECO:0000256" key="1">
    <source>
        <dbReference type="ARBA" id="ARBA00004613"/>
    </source>
</evidence>
<evidence type="ECO:0000256" key="2">
    <source>
        <dbReference type="ARBA" id="ARBA00022525"/>
    </source>
</evidence>
<feature type="disulfide bond" evidence="5">
    <location>
        <begin position="65"/>
        <end position="72"/>
    </location>
</feature>
<dbReference type="SUPFAM" id="SSF57610">
    <property type="entry name" value="Thyroglobulin type-1 domain"/>
    <property type="match status" value="2"/>
</dbReference>
<proteinExistence type="evidence at transcript level"/>
<dbReference type="CDD" id="cd00191">
    <property type="entry name" value="TY"/>
    <property type="match status" value="2"/>
</dbReference>
<feature type="domain" description="Thyroglobulin type-1" evidence="7">
    <location>
        <begin position="91"/>
        <end position="151"/>
    </location>
</feature>
<keyword evidence="6" id="KW-0732">Signal</keyword>
<feature type="disulfide bond" evidence="5">
    <location>
        <begin position="124"/>
        <end position="131"/>
    </location>
</feature>
<feature type="disulfide bond" evidence="5">
    <location>
        <begin position="94"/>
        <end position="113"/>
    </location>
</feature>
<dbReference type="Pfam" id="PF00086">
    <property type="entry name" value="Thyroglobulin_1"/>
    <property type="match status" value="2"/>
</dbReference>
<dbReference type="AlphaFoldDB" id="A0A1L4BJA1"/>
<evidence type="ECO:0000256" key="5">
    <source>
        <dbReference type="PROSITE-ProRule" id="PRU00500"/>
    </source>
</evidence>
<evidence type="ECO:0000256" key="4">
    <source>
        <dbReference type="ARBA" id="ARBA00023157"/>
    </source>
</evidence>
<dbReference type="InterPro" id="IPR051950">
    <property type="entry name" value="Dev_reg/Prot_inhib"/>
</dbReference>
<reference evidence="8" key="1">
    <citation type="journal article" date="2016" name="Toxicon">
        <title>The first report on transcriptome analysis of the venom gland of Iranian scorpion, Hemiscorpius lepturus.</title>
        <authorList>
            <person name="Kazemi-Lomedasht F."/>
            <person name="Khalaj V."/>
            <person name="Bagheri K.P."/>
            <person name="Behdani M."/>
            <person name="Shahbazzadeh D."/>
        </authorList>
    </citation>
    <scope>NUCLEOTIDE SEQUENCE</scope>
    <source>
        <strain evidence="8">HLToxin1</strain>
        <tissue evidence="8">Venom gland</tissue>
    </source>
</reference>
<dbReference type="PROSITE" id="PS00484">
    <property type="entry name" value="THYROGLOBULIN_1_1"/>
    <property type="match status" value="1"/>
</dbReference>
<protein>
    <submittedName>
        <fullName evidence="8">Venom toxin</fullName>
    </submittedName>
</protein>
<dbReference type="Gene3D" id="4.10.800.10">
    <property type="entry name" value="Thyroglobulin type-1"/>
    <property type="match status" value="2"/>
</dbReference>
<evidence type="ECO:0000259" key="7">
    <source>
        <dbReference type="PROSITE" id="PS51162"/>
    </source>
</evidence>